<keyword evidence="4" id="KW-0805">Transcription regulation</keyword>
<dbReference type="InterPro" id="IPR011605">
    <property type="entry name" value="NusB_fam"/>
</dbReference>
<evidence type="ECO:0000259" key="6">
    <source>
        <dbReference type="Pfam" id="PF01029"/>
    </source>
</evidence>
<dbReference type="InterPro" id="IPR035926">
    <property type="entry name" value="NusB-like_sf"/>
</dbReference>
<dbReference type="NCBIfam" id="TIGR01951">
    <property type="entry name" value="nusB"/>
    <property type="match status" value="1"/>
</dbReference>
<name>A0A5J4RJ87_9ZZZZ</name>
<dbReference type="GO" id="GO:0006353">
    <property type="term" value="P:DNA-templated transcription termination"/>
    <property type="evidence" value="ECO:0007669"/>
    <property type="project" value="InterPro"/>
</dbReference>
<dbReference type="GO" id="GO:0003723">
    <property type="term" value="F:RNA binding"/>
    <property type="evidence" value="ECO:0007669"/>
    <property type="project" value="UniProtKB-KW"/>
</dbReference>
<dbReference type="GO" id="GO:0005829">
    <property type="term" value="C:cytosol"/>
    <property type="evidence" value="ECO:0007669"/>
    <property type="project" value="TreeGrafter"/>
</dbReference>
<accession>A0A5J4RJ87</accession>
<evidence type="ECO:0000256" key="4">
    <source>
        <dbReference type="ARBA" id="ARBA00023015"/>
    </source>
</evidence>
<dbReference type="AlphaFoldDB" id="A0A5J4RJ87"/>
<gene>
    <name evidence="7" type="ORF">EZS27_018351</name>
</gene>
<dbReference type="InterPro" id="IPR006027">
    <property type="entry name" value="NusB_RsmB_TIM44"/>
</dbReference>
<keyword evidence="3" id="KW-0694">RNA-binding</keyword>
<evidence type="ECO:0000313" key="7">
    <source>
        <dbReference type="EMBL" id="KAA6333210.1"/>
    </source>
</evidence>
<dbReference type="EMBL" id="SNRY01001141">
    <property type="protein sequence ID" value="KAA6333210.1"/>
    <property type="molecule type" value="Genomic_DNA"/>
</dbReference>
<evidence type="ECO:0000256" key="5">
    <source>
        <dbReference type="ARBA" id="ARBA00023163"/>
    </source>
</evidence>
<protein>
    <recommendedName>
        <fullName evidence="6">NusB/RsmB/TIM44 domain-containing protein</fullName>
    </recommendedName>
</protein>
<dbReference type="PANTHER" id="PTHR11078:SF3">
    <property type="entry name" value="ANTITERMINATION NUSB DOMAIN-CONTAINING PROTEIN"/>
    <property type="match status" value="1"/>
</dbReference>
<dbReference type="Pfam" id="PF01029">
    <property type="entry name" value="NusB"/>
    <property type="match status" value="1"/>
</dbReference>
<feature type="domain" description="NusB/RsmB/TIM44" evidence="6">
    <location>
        <begin position="205"/>
        <end position="298"/>
    </location>
</feature>
<dbReference type="Gene3D" id="1.10.940.10">
    <property type="entry name" value="NusB-like"/>
    <property type="match status" value="1"/>
</dbReference>
<evidence type="ECO:0000256" key="1">
    <source>
        <dbReference type="ARBA" id="ARBA00005952"/>
    </source>
</evidence>
<comment type="similarity">
    <text evidence="1">Belongs to the NusB family.</text>
</comment>
<organism evidence="7">
    <name type="scientific">termite gut metagenome</name>
    <dbReference type="NCBI Taxonomy" id="433724"/>
    <lineage>
        <taxon>unclassified sequences</taxon>
        <taxon>metagenomes</taxon>
        <taxon>organismal metagenomes</taxon>
    </lineage>
</organism>
<dbReference type="GO" id="GO:0031564">
    <property type="term" value="P:transcription antitermination"/>
    <property type="evidence" value="ECO:0007669"/>
    <property type="project" value="UniProtKB-KW"/>
</dbReference>
<evidence type="ECO:0000256" key="3">
    <source>
        <dbReference type="ARBA" id="ARBA00022884"/>
    </source>
</evidence>
<reference evidence="7" key="1">
    <citation type="submission" date="2019-03" db="EMBL/GenBank/DDBJ databases">
        <title>Single cell metagenomics reveals metabolic interactions within the superorganism composed of flagellate Streblomastix strix and complex community of Bacteroidetes bacteria on its surface.</title>
        <authorList>
            <person name="Treitli S.C."/>
            <person name="Kolisko M."/>
            <person name="Husnik F."/>
            <person name="Keeling P."/>
            <person name="Hampl V."/>
        </authorList>
    </citation>
    <scope>NUCLEOTIDE SEQUENCE</scope>
    <source>
        <strain evidence="7">STM</strain>
    </source>
</reference>
<evidence type="ECO:0000256" key="2">
    <source>
        <dbReference type="ARBA" id="ARBA00022814"/>
    </source>
</evidence>
<proteinExistence type="inferred from homology"/>
<comment type="caution">
    <text evidence="7">The sequence shown here is derived from an EMBL/GenBank/DDBJ whole genome shotgun (WGS) entry which is preliminary data.</text>
</comment>
<keyword evidence="2" id="KW-0889">Transcription antitermination</keyword>
<keyword evidence="5" id="KW-0804">Transcription</keyword>
<dbReference type="SUPFAM" id="SSF48013">
    <property type="entry name" value="NusB-like"/>
    <property type="match status" value="1"/>
</dbReference>
<dbReference type="PANTHER" id="PTHR11078">
    <property type="entry name" value="N UTILIZATION SUBSTANCE PROTEIN B-RELATED"/>
    <property type="match status" value="1"/>
</dbReference>
<sequence>MINRVLIRLKIIQIAFAYYQNGNKNLDSAEKELFFSLSKAYDLYNYLLVLIITLKNYAKKRMEVARSKIVPLSEEEQKFHIKFIENKFVKQLESNVQLAEFVITQKKNWDNEMTFIKELYESIIDSDMYKAYLSDSDSSYESDKHFWRKIYKQFIFNNESLDQVLEEQSLYWNDDKEIVDTFVLKTIKRFDETQGSEQPLLPEFKDEEDKEFAGRLFRRTIQNEEYYRYLISENTKNWDFERVAIMDVIIMQCAIAEILSFPNIPISVSLNEYVEIAKLYSTLKSGAFVNGTLDGIVRKLKKEGKLNKN</sequence>